<reference evidence="15" key="2">
    <citation type="submission" date="2022-01" db="EMBL/GenBank/DDBJ databases">
        <authorList>
            <person name="Yamashiro T."/>
            <person name="Shiraishi A."/>
            <person name="Satake H."/>
            <person name="Nakayama K."/>
        </authorList>
    </citation>
    <scope>NUCLEOTIDE SEQUENCE</scope>
</reference>
<dbReference type="Pfam" id="PF17921">
    <property type="entry name" value="Integrase_H2C2"/>
    <property type="match status" value="1"/>
</dbReference>
<evidence type="ECO:0000256" key="3">
    <source>
        <dbReference type="ARBA" id="ARBA00022750"/>
    </source>
</evidence>
<evidence type="ECO:0000256" key="11">
    <source>
        <dbReference type="ARBA" id="ARBA00023268"/>
    </source>
</evidence>
<keyword evidence="9" id="KW-0238">DNA-binding</keyword>
<evidence type="ECO:0000256" key="5">
    <source>
        <dbReference type="ARBA" id="ARBA00022842"/>
    </source>
</evidence>
<dbReference type="Gene3D" id="3.30.70.270">
    <property type="match status" value="1"/>
</dbReference>
<reference evidence="15" key="1">
    <citation type="journal article" date="2022" name="Int. J. Mol. Sci.">
        <title>Draft Genome of Tanacetum Coccineum: Genomic Comparison of Closely Related Tanacetum-Family Plants.</title>
        <authorList>
            <person name="Yamashiro T."/>
            <person name="Shiraishi A."/>
            <person name="Nakayama K."/>
            <person name="Satake H."/>
        </authorList>
    </citation>
    <scope>NUCLEOTIDE SEQUENCE</scope>
</reference>
<gene>
    <name evidence="15" type="ORF">Tco_0727123</name>
</gene>
<keyword evidence="2" id="KW-0479">Metal-binding</keyword>
<dbReference type="PANTHER" id="PTHR37984:SF5">
    <property type="entry name" value="PROTEIN NYNRIN-LIKE"/>
    <property type="match status" value="1"/>
</dbReference>
<evidence type="ECO:0000259" key="12">
    <source>
        <dbReference type="Pfam" id="PF17919"/>
    </source>
</evidence>
<dbReference type="Pfam" id="PF24626">
    <property type="entry name" value="SH3_Tf2-1"/>
    <property type="match status" value="1"/>
</dbReference>
<evidence type="ECO:0000313" key="16">
    <source>
        <dbReference type="Proteomes" id="UP001151760"/>
    </source>
</evidence>
<keyword evidence="10" id="KW-0233">DNA recombination</keyword>
<keyword evidence="1" id="KW-0645">Protease</keyword>
<dbReference type="InterPro" id="IPR056924">
    <property type="entry name" value="SH3_Tf2-1"/>
</dbReference>
<organism evidence="15 16">
    <name type="scientific">Tanacetum coccineum</name>
    <dbReference type="NCBI Taxonomy" id="301880"/>
    <lineage>
        <taxon>Eukaryota</taxon>
        <taxon>Viridiplantae</taxon>
        <taxon>Streptophyta</taxon>
        <taxon>Embryophyta</taxon>
        <taxon>Tracheophyta</taxon>
        <taxon>Spermatophyta</taxon>
        <taxon>Magnoliopsida</taxon>
        <taxon>eudicotyledons</taxon>
        <taxon>Gunneridae</taxon>
        <taxon>Pentapetalae</taxon>
        <taxon>asterids</taxon>
        <taxon>campanulids</taxon>
        <taxon>Asterales</taxon>
        <taxon>Asteraceae</taxon>
        <taxon>Asteroideae</taxon>
        <taxon>Anthemideae</taxon>
        <taxon>Anthemidinae</taxon>
        <taxon>Tanacetum</taxon>
    </lineage>
</organism>
<keyword evidence="3" id="KW-0064">Aspartyl protease</keyword>
<evidence type="ECO:0000256" key="9">
    <source>
        <dbReference type="ARBA" id="ARBA00023125"/>
    </source>
</evidence>
<keyword evidence="5" id="KW-0460">Magnesium</keyword>
<keyword evidence="16" id="KW-1185">Reference proteome</keyword>
<dbReference type="Pfam" id="PF17919">
    <property type="entry name" value="RT_RNaseH_2"/>
    <property type="match status" value="1"/>
</dbReference>
<feature type="domain" description="Integrase zinc-binding" evidence="13">
    <location>
        <begin position="284"/>
        <end position="328"/>
    </location>
</feature>
<proteinExistence type="predicted"/>
<evidence type="ECO:0000256" key="7">
    <source>
        <dbReference type="ARBA" id="ARBA00022918"/>
    </source>
</evidence>
<keyword evidence="8" id="KW-0808">Transferase</keyword>
<dbReference type="GO" id="GO:0003964">
    <property type="term" value="F:RNA-directed DNA polymerase activity"/>
    <property type="evidence" value="ECO:0007669"/>
    <property type="project" value="UniProtKB-KW"/>
</dbReference>
<feature type="domain" description="Tf2-1-like SH3-like" evidence="14">
    <location>
        <begin position="365"/>
        <end position="404"/>
    </location>
</feature>
<keyword evidence="4" id="KW-0378">Hydrolase</keyword>
<evidence type="ECO:0000256" key="2">
    <source>
        <dbReference type="ARBA" id="ARBA00022723"/>
    </source>
</evidence>
<comment type="caution">
    <text evidence="15">The sequence shown here is derived from an EMBL/GenBank/DDBJ whole genome shotgun (WGS) entry which is preliminary data.</text>
</comment>
<dbReference type="PANTHER" id="PTHR37984">
    <property type="entry name" value="PROTEIN CBG26694"/>
    <property type="match status" value="1"/>
</dbReference>
<dbReference type="InterPro" id="IPR043128">
    <property type="entry name" value="Rev_trsase/Diguanyl_cyclase"/>
</dbReference>
<evidence type="ECO:0000256" key="1">
    <source>
        <dbReference type="ARBA" id="ARBA00022670"/>
    </source>
</evidence>
<protein>
    <submittedName>
        <fullName evidence="15">Reverse transcriptase domain-containing protein</fullName>
    </submittedName>
</protein>
<dbReference type="Gene3D" id="1.10.340.70">
    <property type="match status" value="1"/>
</dbReference>
<dbReference type="EMBL" id="BQNB010010433">
    <property type="protein sequence ID" value="GJS77242.1"/>
    <property type="molecule type" value="Genomic_DNA"/>
</dbReference>
<dbReference type="Proteomes" id="UP001151760">
    <property type="component" value="Unassembled WGS sequence"/>
</dbReference>
<dbReference type="InterPro" id="IPR043502">
    <property type="entry name" value="DNA/RNA_pol_sf"/>
</dbReference>
<evidence type="ECO:0000256" key="6">
    <source>
        <dbReference type="ARBA" id="ARBA00022908"/>
    </source>
</evidence>
<accession>A0ABQ4YJY1</accession>
<dbReference type="SUPFAM" id="SSF56672">
    <property type="entry name" value="DNA/RNA polymerases"/>
    <property type="match status" value="1"/>
</dbReference>
<evidence type="ECO:0000259" key="13">
    <source>
        <dbReference type="Pfam" id="PF17921"/>
    </source>
</evidence>
<sequence>MKSTKSGELKTSDILIVRDLPKVFPEDLSRLPPQRQIEFRIDLVPGATMITKSPYRSAPSEMQDFLRKDHEVHLKLVLEQLKKEKLFAKFSKCDFGYNKYIFSSMWLIEMIAKPHTTLTHNNQKYEWGVKQEEAFQTLKDKLCNAPILSLPDGSKDFVVYCDASTQIFGCVLMQRGKTWRHYLYGMKNVIYTDHKSLQYIFDQKELNMCQIRWIELFSDYDCEIRYHPRKSSIKDKFLAAQNEASKEENTPTEMLSGLDQQMKKKEDRGMYFTDRILVPLVGDVRKMIMDEVHTMKYLIHPGADKMYYDLRDMYWWPCIERDVATYVMRETSDKVVLIKERLKEARDCQKSYADNWRKPLEFEVGDRVLLKMSPWKGTVRFRKKHKLALRYVGPFEILERIGEHSEVKEVKMRDNVMFSHVLDMLVVKLKDHIWALFFCIPELDLETGGLKIIKNDADVHALYDLAEKHVISKVMFTEMYCHKDEGFEHCPPLNDDEVGKDYLVPRSCDFDNKCMNNASKILESMNNGVEGIIQSVEGIIQSVEGMNDATNCVSIDKEVLARQNKLDKGKRPMTYDGIVTSKKRKNVRRGNGVSIRENDNHVLSNNESESEDNVDEYAHMYFNSESDESDKSFVCLIDDKEGPTKAEEDTCNYVDIADVDDIGLGLTLLVRKHEKYIEALFNEIKRKETIKDLSKGKQRAFKKFPSSNAEKIVCKWRCYGKMLKGEASFQGNAKNFALNEGDVSFQDHYGYLRSYAKALADLNEVSTVKVASVVVTVKDQENWSWFLDLVADDLKLPNGNGLTIMSD</sequence>
<feature type="domain" description="Reverse transcriptase/retrotransposon-derived protein RNase H-like" evidence="12">
    <location>
        <begin position="127"/>
        <end position="181"/>
    </location>
</feature>
<dbReference type="InterPro" id="IPR041588">
    <property type="entry name" value="Integrase_H2C2"/>
</dbReference>
<dbReference type="InterPro" id="IPR041577">
    <property type="entry name" value="RT_RNaseH_2"/>
</dbReference>
<keyword evidence="11" id="KW-0511">Multifunctional enzyme</keyword>
<evidence type="ECO:0000256" key="8">
    <source>
        <dbReference type="ARBA" id="ARBA00022932"/>
    </source>
</evidence>
<evidence type="ECO:0000256" key="10">
    <source>
        <dbReference type="ARBA" id="ARBA00023172"/>
    </source>
</evidence>
<keyword evidence="7 15" id="KW-0695">RNA-directed DNA polymerase</keyword>
<keyword evidence="6" id="KW-0229">DNA integration</keyword>
<evidence type="ECO:0000256" key="4">
    <source>
        <dbReference type="ARBA" id="ARBA00022801"/>
    </source>
</evidence>
<name>A0ABQ4YJY1_9ASTR</name>
<evidence type="ECO:0000259" key="14">
    <source>
        <dbReference type="Pfam" id="PF24626"/>
    </source>
</evidence>
<evidence type="ECO:0000313" key="15">
    <source>
        <dbReference type="EMBL" id="GJS77242.1"/>
    </source>
</evidence>
<dbReference type="InterPro" id="IPR050951">
    <property type="entry name" value="Retrovirus_Pol_polyprotein"/>
</dbReference>
<keyword evidence="8" id="KW-0239">DNA-directed DNA polymerase</keyword>
<keyword evidence="8" id="KW-0548">Nucleotidyltransferase</keyword>